<comment type="caution">
    <text evidence="1">The sequence shown here is derived from an EMBL/GenBank/DDBJ whole genome shotgun (WGS) entry which is preliminary data.</text>
</comment>
<gene>
    <name evidence="1" type="ORF">INT47_006357</name>
</gene>
<sequence>MQMGGTVPNSLSSSNIQAKMDLRITTSTAPIDFAMTEFAKECTASKYYLDKLKLVLLSKLHLNSWVKHLKSDPKTIRIPLIQIMGFDCHVLHLVLIKPRQYMVVKVSAILVTVTPMYGPSDHSKFSHCENLPNDITTEFGQLRPTTDNNKDYVRREFSEIIKKIDWIKAKLNHIEKINPTSNIQRCQKGVFRYILNQHQNKPALFYTGNVRQYSEEDFKIKFWSHIFEEVFGYDQIDLKWADTITNSSSNTNVQAKMD</sequence>
<name>A0A8H7VA69_9FUNG</name>
<evidence type="ECO:0000313" key="2">
    <source>
        <dbReference type="Proteomes" id="UP000603453"/>
    </source>
</evidence>
<accession>A0A8H7VA69</accession>
<evidence type="ECO:0000313" key="1">
    <source>
        <dbReference type="EMBL" id="KAG2211237.1"/>
    </source>
</evidence>
<proteinExistence type="predicted"/>
<dbReference type="OrthoDB" id="2261340at2759"/>
<organism evidence="1 2">
    <name type="scientific">Mucor saturninus</name>
    <dbReference type="NCBI Taxonomy" id="64648"/>
    <lineage>
        <taxon>Eukaryota</taxon>
        <taxon>Fungi</taxon>
        <taxon>Fungi incertae sedis</taxon>
        <taxon>Mucoromycota</taxon>
        <taxon>Mucoromycotina</taxon>
        <taxon>Mucoromycetes</taxon>
        <taxon>Mucorales</taxon>
        <taxon>Mucorineae</taxon>
        <taxon>Mucoraceae</taxon>
        <taxon>Mucor</taxon>
    </lineage>
</organism>
<protein>
    <submittedName>
        <fullName evidence="1">Uncharacterized protein</fullName>
    </submittedName>
</protein>
<keyword evidence="2" id="KW-1185">Reference proteome</keyword>
<dbReference type="AlphaFoldDB" id="A0A8H7VA69"/>
<dbReference type="EMBL" id="JAEPRD010000009">
    <property type="protein sequence ID" value="KAG2211237.1"/>
    <property type="molecule type" value="Genomic_DNA"/>
</dbReference>
<dbReference type="Proteomes" id="UP000603453">
    <property type="component" value="Unassembled WGS sequence"/>
</dbReference>
<reference evidence="1" key="1">
    <citation type="submission" date="2020-12" db="EMBL/GenBank/DDBJ databases">
        <title>Metabolic potential, ecology and presence of endohyphal bacteria is reflected in genomic diversity of Mucoromycotina.</title>
        <authorList>
            <person name="Muszewska A."/>
            <person name="Okrasinska A."/>
            <person name="Steczkiewicz K."/>
            <person name="Drgas O."/>
            <person name="Orlowska M."/>
            <person name="Perlinska-Lenart U."/>
            <person name="Aleksandrzak-Piekarczyk T."/>
            <person name="Szatraj K."/>
            <person name="Zielenkiewicz U."/>
            <person name="Pilsyk S."/>
            <person name="Malc E."/>
            <person name="Mieczkowski P."/>
            <person name="Kruszewska J.S."/>
            <person name="Biernat P."/>
            <person name="Pawlowska J."/>
        </authorList>
    </citation>
    <scope>NUCLEOTIDE SEQUENCE</scope>
    <source>
        <strain evidence="1">WA0000017839</strain>
    </source>
</reference>